<evidence type="ECO:0000256" key="1">
    <source>
        <dbReference type="ARBA" id="ARBA00023125"/>
    </source>
</evidence>
<organism evidence="4 5">
    <name type="scientific">Actinoallomurus acaciae</name>
    <dbReference type="NCBI Taxonomy" id="502577"/>
    <lineage>
        <taxon>Bacteria</taxon>
        <taxon>Bacillati</taxon>
        <taxon>Actinomycetota</taxon>
        <taxon>Actinomycetes</taxon>
        <taxon>Streptosporangiales</taxon>
        <taxon>Thermomonosporaceae</taxon>
        <taxon>Actinoallomurus</taxon>
    </lineage>
</organism>
<keyword evidence="5" id="KW-1185">Reference proteome</keyword>
<feature type="region of interest" description="Disordered" evidence="2">
    <location>
        <begin position="78"/>
        <end position="106"/>
    </location>
</feature>
<dbReference type="SUPFAM" id="SSF51215">
    <property type="entry name" value="Regulatory protein AraC"/>
    <property type="match status" value="1"/>
</dbReference>
<dbReference type="EMBL" id="JBHLZP010000899">
    <property type="protein sequence ID" value="MFB9840041.1"/>
    <property type="molecule type" value="Genomic_DNA"/>
</dbReference>
<keyword evidence="1" id="KW-0238">DNA-binding</keyword>
<name>A0ABV5YY74_9ACTN</name>
<dbReference type="InterPro" id="IPR003313">
    <property type="entry name" value="AraC-bd"/>
</dbReference>
<evidence type="ECO:0000259" key="3">
    <source>
        <dbReference type="Pfam" id="PF02311"/>
    </source>
</evidence>
<evidence type="ECO:0000256" key="2">
    <source>
        <dbReference type="SAM" id="MobiDB-lite"/>
    </source>
</evidence>
<feature type="domain" description="AraC-type arabinose-binding/dimerisation" evidence="3">
    <location>
        <begin position="2"/>
        <end position="52"/>
    </location>
</feature>
<feature type="non-terminal residue" evidence="4">
    <location>
        <position position="106"/>
    </location>
</feature>
<proteinExistence type="predicted"/>
<comment type="caution">
    <text evidence="4">The sequence shown here is derived from an EMBL/GenBank/DDBJ whole genome shotgun (WGS) entry which is preliminary data.</text>
</comment>
<dbReference type="InterPro" id="IPR037923">
    <property type="entry name" value="HTH-like"/>
</dbReference>
<protein>
    <submittedName>
        <fullName evidence="4">AraC family ligand binding domain-containing protein</fullName>
    </submittedName>
</protein>
<dbReference type="Proteomes" id="UP001589627">
    <property type="component" value="Unassembled WGS sequence"/>
</dbReference>
<gene>
    <name evidence="4" type="ORF">ACFFNX_48625</name>
</gene>
<dbReference type="Pfam" id="PF02311">
    <property type="entry name" value="AraC_binding"/>
    <property type="match status" value="1"/>
</dbReference>
<evidence type="ECO:0000313" key="4">
    <source>
        <dbReference type="EMBL" id="MFB9840041.1"/>
    </source>
</evidence>
<reference evidence="4 5" key="1">
    <citation type="submission" date="2024-09" db="EMBL/GenBank/DDBJ databases">
        <authorList>
            <person name="Sun Q."/>
            <person name="Mori K."/>
        </authorList>
    </citation>
    <scope>NUCLEOTIDE SEQUENCE [LARGE SCALE GENOMIC DNA]</scope>
    <source>
        <strain evidence="4 5">TBRC 0563</strain>
    </source>
</reference>
<dbReference type="Gene3D" id="2.60.120.280">
    <property type="entry name" value="Regulatory protein AraC"/>
    <property type="match status" value="1"/>
</dbReference>
<evidence type="ECO:0000313" key="5">
    <source>
        <dbReference type="Proteomes" id="UP001589627"/>
    </source>
</evidence>
<accession>A0ABV5YY74</accession>
<dbReference type="RefSeq" id="WP_378213244.1">
    <property type="nucleotide sequence ID" value="NZ_JBHLZP010000899.1"/>
</dbReference>
<sequence length="106" mass="11842">MTRPGDLVLIAPGAVQHYRASPDSGPWGYWSAHFQPRAAWFAWPRLPEVSPGFSLTRLDVPGRGERLHGARVRRITGVHRIHRRGAAQPRPRGVHPVRAAAPHDRP</sequence>